<dbReference type="FunFam" id="3.40.190.10:FF:000008">
    <property type="entry name" value="ATP phosphoribosyltransferase"/>
    <property type="match status" value="1"/>
</dbReference>
<dbReference type="InterPro" id="IPR011322">
    <property type="entry name" value="N-reg_PII-like_a/b"/>
</dbReference>
<dbReference type="EC" id="2.4.2.17" evidence="6 18"/>
<organism evidence="21 22">
    <name type="scientific">Phaeodactylibacter xiamenensis</name>
    <dbReference type="NCBI Taxonomy" id="1524460"/>
    <lineage>
        <taxon>Bacteria</taxon>
        <taxon>Pseudomonadati</taxon>
        <taxon>Bacteroidota</taxon>
        <taxon>Saprospiria</taxon>
        <taxon>Saprospirales</taxon>
        <taxon>Haliscomenobacteraceae</taxon>
        <taxon>Phaeodactylibacter</taxon>
    </lineage>
</organism>
<comment type="catalytic activity">
    <reaction evidence="1 18">
        <text>1-(5-phospho-beta-D-ribosyl)-ATP + diphosphate = 5-phospho-alpha-D-ribose 1-diphosphate + ATP</text>
        <dbReference type="Rhea" id="RHEA:18473"/>
        <dbReference type="ChEBI" id="CHEBI:30616"/>
        <dbReference type="ChEBI" id="CHEBI:33019"/>
        <dbReference type="ChEBI" id="CHEBI:58017"/>
        <dbReference type="ChEBI" id="CHEBI:73183"/>
        <dbReference type="EC" id="2.4.2.17"/>
    </reaction>
</comment>
<dbReference type="GO" id="GO:0000105">
    <property type="term" value="P:L-histidine biosynthetic process"/>
    <property type="evidence" value="ECO:0007669"/>
    <property type="project" value="UniProtKB-UniRule"/>
</dbReference>
<evidence type="ECO:0000256" key="14">
    <source>
        <dbReference type="ARBA" id="ARBA00022840"/>
    </source>
</evidence>
<evidence type="ECO:0000256" key="17">
    <source>
        <dbReference type="ARBA" id="ARBA00024861"/>
    </source>
</evidence>
<dbReference type="NCBIfam" id="TIGR03455">
    <property type="entry name" value="HisG_C-term"/>
    <property type="match status" value="1"/>
</dbReference>
<dbReference type="InterPro" id="IPR013115">
    <property type="entry name" value="HisG_C"/>
</dbReference>
<proteinExistence type="inferred from homology"/>
<evidence type="ECO:0000256" key="4">
    <source>
        <dbReference type="ARBA" id="ARBA00004667"/>
    </source>
</evidence>
<keyword evidence="15 18" id="KW-0460">Magnesium</keyword>
<dbReference type="Gene3D" id="3.30.70.120">
    <property type="match status" value="1"/>
</dbReference>
<dbReference type="SUPFAM" id="SSF53850">
    <property type="entry name" value="Periplasmic binding protein-like II"/>
    <property type="match status" value="1"/>
</dbReference>
<comment type="function">
    <text evidence="17 18">Catalyzes the condensation of ATP and 5-phosphoribose 1-diphosphate to form N'-(5'-phosphoribosyl)-ATP (PR-ATP). Has a crucial role in the pathway because the rate of histidine biosynthesis seems to be controlled primarily by regulation of HisG enzymatic activity.</text>
</comment>
<evidence type="ECO:0000256" key="6">
    <source>
        <dbReference type="ARBA" id="ARBA00011946"/>
    </source>
</evidence>
<evidence type="ECO:0000259" key="19">
    <source>
        <dbReference type="Pfam" id="PF01634"/>
    </source>
</evidence>
<dbReference type="InterPro" id="IPR018198">
    <property type="entry name" value="ATP_PRibTrfase_CS"/>
</dbReference>
<gene>
    <name evidence="18" type="primary">hisG</name>
    <name evidence="21" type="ORF">IX84_14090</name>
</gene>
<evidence type="ECO:0000256" key="15">
    <source>
        <dbReference type="ARBA" id="ARBA00022842"/>
    </source>
</evidence>
<keyword evidence="8 18" id="KW-0963">Cytoplasm</keyword>
<comment type="activity regulation">
    <text evidence="18">Feedback inhibited by histidine.</text>
</comment>
<dbReference type="SUPFAM" id="SSF54913">
    <property type="entry name" value="GlnB-like"/>
    <property type="match status" value="1"/>
</dbReference>
<comment type="subcellular location">
    <subcellularLocation>
        <location evidence="3 18">Cytoplasm</location>
    </subcellularLocation>
</comment>
<evidence type="ECO:0000313" key="22">
    <source>
        <dbReference type="Proteomes" id="UP000029736"/>
    </source>
</evidence>
<dbReference type="PANTHER" id="PTHR21403">
    <property type="entry name" value="ATP PHOSPHORIBOSYLTRANSFERASE ATP-PRTASE"/>
    <property type="match status" value="1"/>
</dbReference>
<evidence type="ECO:0000256" key="16">
    <source>
        <dbReference type="ARBA" id="ARBA00023102"/>
    </source>
</evidence>
<dbReference type="InterPro" id="IPR020621">
    <property type="entry name" value="ATP-PRT_HisG_long"/>
</dbReference>
<dbReference type="Gene3D" id="3.40.190.10">
    <property type="entry name" value="Periplasmic binding protein-like II"/>
    <property type="match status" value="2"/>
</dbReference>
<evidence type="ECO:0000256" key="3">
    <source>
        <dbReference type="ARBA" id="ARBA00004496"/>
    </source>
</evidence>
<keyword evidence="16 18" id="KW-0368">Histidine biosynthesis</keyword>
<accession>A0A098S6A9</accession>
<evidence type="ECO:0000256" key="13">
    <source>
        <dbReference type="ARBA" id="ARBA00022741"/>
    </source>
</evidence>
<keyword evidence="12 18" id="KW-0479">Metal-binding</keyword>
<dbReference type="STRING" id="1524460.IX84_14090"/>
<keyword evidence="14 18" id="KW-0067">ATP-binding</keyword>
<evidence type="ECO:0000256" key="8">
    <source>
        <dbReference type="ARBA" id="ARBA00022490"/>
    </source>
</evidence>
<protein>
    <recommendedName>
        <fullName evidence="7 18">ATP phosphoribosyltransferase</fullName>
        <shortName evidence="18">ATP-PRT</shortName>
        <shortName evidence="18">ATP-PRTase</shortName>
        <ecNumber evidence="6 18">2.4.2.17</ecNumber>
    </recommendedName>
</protein>
<dbReference type="HAMAP" id="MF_00079">
    <property type="entry name" value="HisG_Long"/>
    <property type="match status" value="1"/>
</dbReference>
<evidence type="ECO:0000313" key="21">
    <source>
        <dbReference type="EMBL" id="KGE87665.1"/>
    </source>
</evidence>
<dbReference type="InterPro" id="IPR013820">
    <property type="entry name" value="ATP_PRibTrfase_cat"/>
</dbReference>
<evidence type="ECO:0000256" key="9">
    <source>
        <dbReference type="ARBA" id="ARBA00022605"/>
    </source>
</evidence>
<feature type="domain" description="Histidine biosynthesis HisG C-terminal" evidence="20">
    <location>
        <begin position="212"/>
        <end position="284"/>
    </location>
</feature>
<dbReference type="GO" id="GO:0005737">
    <property type="term" value="C:cytoplasm"/>
    <property type="evidence" value="ECO:0007669"/>
    <property type="project" value="UniProtKB-SubCell"/>
</dbReference>
<comment type="pathway">
    <text evidence="4 18">Amino-acid biosynthesis; L-histidine biosynthesis; L-histidine from 5-phospho-alpha-D-ribose 1-diphosphate: step 1/9.</text>
</comment>
<evidence type="ECO:0000256" key="18">
    <source>
        <dbReference type="HAMAP-Rule" id="MF_00079"/>
    </source>
</evidence>
<dbReference type="NCBIfam" id="TIGR00070">
    <property type="entry name" value="hisG"/>
    <property type="match status" value="1"/>
</dbReference>
<feature type="domain" description="ATP phosphoribosyltransferase catalytic" evidence="19">
    <location>
        <begin position="53"/>
        <end position="207"/>
    </location>
</feature>
<dbReference type="InterPro" id="IPR001348">
    <property type="entry name" value="ATP_PRibTrfase_HisG"/>
</dbReference>
<dbReference type="GO" id="GO:0003879">
    <property type="term" value="F:ATP phosphoribosyltransferase activity"/>
    <property type="evidence" value="ECO:0007669"/>
    <property type="project" value="UniProtKB-UniRule"/>
</dbReference>
<evidence type="ECO:0000256" key="1">
    <source>
        <dbReference type="ARBA" id="ARBA00000915"/>
    </source>
</evidence>
<comment type="caution">
    <text evidence="21">The sequence shown here is derived from an EMBL/GenBank/DDBJ whole genome shotgun (WGS) entry which is preliminary data.</text>
</comment>
<evidence type="ECO:0000256" key="10">
    <source>
        <dbReference type="ARBA" id="ARBA00022676"/>
    </source>
</evidence>
<dbReference type="OrthoDB" id="9801867at2"/>
<evidence type="ECO:0000256" key="5">
    <source>
        <dbReference type="ARBA" id="ARBA00007955"/>
    </source>
</evidence>
<sequence length="287" mass="31458">MSDTRLKIAVQKSGRLLDGSLELLKECGIRVNNGKDQLKASASNYPIDILYLRNSDIPQYVQDGVADIGILGQNTLVEKQKQIEEVLPLGFSKCRLSIALPKNTPYPGPEWLNGKRIATSYPNSLRQFMAKHQIEAEIHEISGSVEIAPNIGLADAICDLVSSGSTLFKNGLEEKEVILKSEACIVRNTQLSAGKQAILDQIVFRIQSVLKARNNKYILMNAPASQTEAIINILPGMKSPTVMPLAASGWNSIHTVIDESQFWEIIDQLKAAGAEGILVIPIEKMIL</sequence>
<keyword evidence="9 18" id="KW-0028">Amino-acid biosynthesis</keyword>
<keyword evidence="22" id="KW-1185">Reference proteome</keyword>
<dbReference type="FunFam" id="3.30.70.120:FF:000002">
    <property type="entry name" value="ATP phosphoribosyltransferase"/>
    <property type="match status" value="1"/>
</dbReference>
<dbReference type="Proteomes" id="UP000029736">
    <property type="component" value="Unassembled WGS sequence"/>
</dbReference>
<name>A0A098S6A9_9BACT</name>
<dbReference type="RefSeq" id="WP_044221476.1">
    <property type="nucleotide sequence ID" value="NZ_JBKAGJ010000029.1"/>
</dbReference>
<dbReference type="Pfam" id="PF01634">
    <property type="entry name" value="HisG"/>
    <property type="match status" value="1"/>
</dbReference>
<keyword evidence="10 18" id="KW-0328">Glycosyltransferase</keyword>
<reference evidence="21 22" key="1">
    <citation type="journal article" date="2014" name="Int. J. Syst. Evol. Microbiol.">
        <title>Phaeodactylibacter xiamenensis gen. nov., sp. nov., a member of the family Saprospiraceae isolated from the marine alga Phaeodactylum tricornutum.</title>
        <authorList>
            <person name="Chen Z.Jr."/>
            <person name="Lei X."/>
            <person name="Lai Q."/>
            <person name="Li Y."/>
            <person name="Zhang B."/>
            <person name="Zhang J."/>
            <person name="Zhang H."/>
            <person name="Yang L."/>
            <person name="Zheng W."/>
            <person name="Tian Y."/>
            <person name="Yu Z."/>
            <person name="Xu H.Jr."/>
            <person name="Zheng T."/>
        </authorList>
    </citation>
    <scope>NUCLEOTIDE SEQUENCE [LARGE SCALE GENOMIC DNA]</scope>
    <source>
        <strain evidence="21 22">KD52</strain>
    </source>
</reference>
<dbReference type="InterPro" id="IPR015867">
    <property type="entry name" value="N-reg_PII/ATP_PRibTrfase_C"/>
</dbReference>
<comment type="cofactor">
    <cofactor evidence="2 18">
        <name>Mg(2+)</name>
        <dbReference type="ChEBI" id="CHEBI:18420"/>
    </cofactor>
</comment>
<dbReference type="GO" id="GO:0005524">
    <property type="term" value="F:ATP binding"/>
    <property type="evidence" value="ECO:0007669"/>
    <property type="project" value="UniProtKB-KW"/>
</dbReference>
<dbReference type="AlphaFoldDB" id="A0A098S6A9"/>
<dbReference type="PROSITE" id="PS01316">
    <property type="entry name" value="ATP_P_PHORIBOSYLTR"/>
    <property type="match status" value="1"/>
</dbReference>
<keyword evidence="13 18" id="KW-0547">Nucleotide-binding</keyword>
<comment type="similarity">
    <text evidence="5 18">Belongs to the ATP phosphoribosyltransferase family. Long subfamily.</text>
</comment>
<dbReference type="GO" id="GO:0000287">
    <property type="term" value="F:magnesium ion binding"/>
    <property type="evidence" value="ECO:0007669"/>
    <property type="project" value="UniProtKB-UniRule"/>
</dbReference>
<keyword evidence="11 18" id="KW-0808">Transferase</keyword>
<dbReference type="UniPathway" id="UPA00031">
    <property type="reaction ID" value="UER00006"/>
</dbReference>
<evidence type="ECO:0000256" key="2">
    <source>
        <dbReference type="ARBA" id="ARBA00001946"/>
    </source>
</evidence>
<dbReference type="PANTHER" id="PTHR21403:SF8">
    <property type="entry name" value="ATP PHOSPHORIBOSYLTRANSFERASE"/>
    <property type="match status" value="1"/>
</dbReference>
<dbReference type="Pfam" id="PF08029">
    <property type="entry name" value="HisG_C"/>
    <property type="match status" value="1"/>
</dbReference>
<evidence type="ECO:0000256" key="12">
    <source>
        <dbReference type="ARBA" id="ARBA00022723"/>
    </source>
</evidence>
<evidence type="ECO:0000256" key="11">
    <source>
        <dbReference type="ARBA" id="ARBA00022679"/>
    </source>
</evidence>
<dbReference type="EMBL" id="JPOS01000034">
    <property type="protein sequence ID" value="KGE87665.1"/>
    <property type="molecule type" value="Genomic_DNA"/>
</dbReference>
<evidence type="ECO:0000256" key="7">
    <source>
        <dbReference type="ARBA" id="ARBA00020998"/>
    </source>
</evidence>
<evidence type="ECO:0000259" key="20">
    <source>
        <dbReference type="Pfam" id="PF08029"/>
    </source>
</evidence>